<dbReference type="InterPro" id="IPR002104">
    <property type="entry name" value="Integrase_catalytic"/>
</dbReference>
<dbReference type="InterPro" id="IPR013762">
    <property type="entry name" value="Integrase-like_cat_sf"/>
</dbReference>
<dbReference type="RefSeq" id="WP_157728374.1">
    <property type="nucleotide sequence ID" value="NZ_CP047199.1"/>
</dbReference>
<evidence type="ECO:0000313" key="4">
    <source>
        <dbReference type="Proteomes" id="UP000198929"/>
    </source>
</evidence>
<evidence type="ECO:0000256" key="1">
    <source>
        <dbReference type="ARBA" id="ARBA00023172"/>
    </source>
</evidence>
<dbReference type="Proteomes" id="UP000198929">
    <property type="component" value="Unassembled WGS sequence"/>
</dbReference>
<keyword evidence="4" id="KW-1185">Reference proteome</keyword>
<gene>
    <name evidence="3" type="ORF">SAMN05661109_02822</name>
</gene>
<dbReference type="AlphaFoldDB" id="A0A1H9WMN9"/>
<dbReference type="PROSITE" id="PS51898">
    <property type="entry name" value="TYR_RECOMBINASE"/>
    <property type="match status" value="1"/>
</dbReference>
<organism evidence="3 4">
    <name type="scientific">Corynebacterium cystitidis DSM 20524</name>
    <dbReference type="NCBI Taxonomy" id="1121357"/>
    <lineage>
        <taxon>Bacteria</taxon>
        <taxon>Bacillati</taxon>
        <taxon>Actinomycetota</taxon>
        <taxon>Actinomycetes</taxon>
        <taxon>Mycobacteriales</taxon>
        <taxon>Corynebacteriaceae</taxon>
        <taxon>Corynebacterium</taxon>
    </lineage>
</organism>
<dbReference type="Gene3D" id="1.10.443.10">
    <property type="entry name" value="Intergrase catalytic core"/>
    <property type="match status" value="1"/>
</dbReference>
<dbReference type="SUPFAM" id="SSF56349">
    <property type="entry name" value="DNA breaking-rejoining enzymes"/>
    <property type="match status" value="1"/>
</dbReference>
<proteinExistence type="predicted"/>
<name>A0A1H9WMN9_9CORY</name>
<dbReference type="GO" id="GO:0006310">
    <property type="term" value="P:DNA recombination"/>
    <property type="evidence" value="ECO:0007669"/>
    <property type="project" value="UniProtKB-KW"/>
</dbReference>
<dbReference type="CDD" id="cd00397">
    <property type="entry name" value="DNA_BRE_C"/>
    <property type="match status" value="1"/>
</dbReference>
<feature type="domain" description="Tyr recombinase" evidence="2">
    <location>
        <begin position="124"/>
        <end position="303"/>
    </location>
</feature>
<accession>A0A1H9WMN9</accession>
<dbReference type="InterPro" id="IPR011010">
    <property type="entry name" value="DNA_brk_join_enz"/>
</dbReference>
<reference evidence="4" key="1">
    <citation type="submission" date="2016-10" db="EMBL/GenBank/DDBJ databases">
        <authorList>
            <person name="Varghese N."/>
            <person name="Submissions S."/>
        </authorList>
    </citation>
    <scope>NUCLEOTIDE SEQUENCE [LARGE SCALE GENOMIC DNA]</scope>
    <source>
        <strain evidence="4">DSM 20524</strain>
    </source>
</reference>
<evidence type="ECO:0000313" key="3">
    <source>
        <dbReference type="EMBL" id="SES35170.1"/>
    </source>
</evidence>
<sequence>MSNTHDFGDLIFSYRPRSIAAGDWEQVRAYVTAVAIDHLAPKATSRADLRNQMLAVATAAVAALRLGRGVTHQEVLAPEVIEFAIASSKLTSRVKGVRRSILIALGEELNPEWPLYVGARYGYKTPDAPYTEQELALLGQWASGRSTDYQRRGAMTLLALGAGVGLRIGEMAHLRVCDVSQDGQGVTVTASGYRGAEPRHVPVRAEWEDELKEAIADLDPDSLALFPNRSQPTTESVAAIITRIGKPHRVHLDTRRLRTTWVVTLMHEYVPESVIAPAAGLASLQHYKKWLTPANVNQEQAFALLRGGTRHGSTGLRVL</sequence>
<dbReference type="GO" id="GO:0015074">
    <property type="term" value="P:DNA integration"/>
    <property type="evidence" value="ECO:0007669"/>
    <property type="project" value="InterPro"/>
</dbReference>
<evidence type="ECO:0000259" key="2">
    <source>
        <dbReference type="PROSITE" id="PS51898"/>
    </source>
</evidence>
<dbReference type="Pfam" id="PF00589">
    <property type="entry name" value="Phage_integrase"/>
    <property type="match status" value="1"/>
</dbReference>
<protein>
    <submittedName>
        <fullName evidence="3">Phage integrase family protein</fullName>
    </submittedName>
</protein>
<dbReference type="EMBL" id="FOGQ01000027">
    <property type="protein sequence ID" value="SES35170.1"/>
    <property type="molecule type" value="Genomic_DNA"/>
</dbReference>
<dbReference type="STRING" id="1121357.SAMN05661109_02822"/>
<dbReference type="GO" id="GO:0003677">
    <property type="term" value="F:DNA binding"/>
    <property type="evidence" value="ECO:0007669"/>
    <property type="project" value="InterPro"/>
</dbReference>
<keyword evidence="1" id="KW-0233">DNA recombination</keyword>